<name>A0A2S3R1V0_VIBVL</name>
<evidence type="ECO:0000313" key="3">
    <source>
        <dbReference type="Proteomes" id="UP000237466"/>
    </source>
</evidence>
<dbReference type="Proteomes" id="UP000237466">
    <property type="component" value="Unassembled WGS sequence"/>
</dbReference>
<accession>A0A2S3R1V0</accession>
<protein>
    <submittedName>
        <fullName evidence="2">Uncharacterized protein</fullName>
    </submittedName>
</protein>
<dbReference type="RefSeq" id="WP_043011107.1">
    <property type="nucleotide sequence ID" value="NZ_PDGH01000101.1"/>
</dbReference>
<proteinExistence type="predicted"/>
<evidence type="ECO:0000256" key="1">
    <source>
        <dbReference type="SAM" id="MobiDB-lite"/>
    </source>
</evidence>
<comment type="caution">
    <text evidence="2">The sequence shown here is derived from an EMBL/GenBank/DDBJ whole genome shotgun (WGS) entry which is preliminary data.</text>
</comment>
<organism evidence="2 3">
    <name type="scientific">Vibrio vulnificus</name>
    <dbReference type="NCBI Taxonomy" id="672"/>
    <lineage>
        <taxon>Bacteria</taxon>
        <taxon>Pseudomonadati</taxon>
        <taxon>Pseudomonadota</taxon>
        <taxon>Gammaproteobacteria</taxon>
        <taxon>Vibrionales</taxon>
        <taxon>Vibrionaceae</taxon>
        <taxon>Vibrio</taxon>
    </lineage>
</organism>
<dbReference type="EMBL" id="PDGH01000101">
    <property type="protein sequence ID" value="POB47089.1"/>
    <property type="molecule type" value="Genomic_DNA"/>
</dbReference>
<sequence>MRPYARQYNPASNAHGWDSSPRHNKAPQGVRVKGKASIRRSEKKASRQDKKKQIAMEMAP</sequence>
<reference evidence="2 3" key="1">
    <citation type="journal article" date="2018" name="Front. Microbiol.">
        <title>Phylogeny of Vibrio vulnificus from the Analysis of the Core-Genome: Implications for Intra-Species Taxonomy.</title>
        <authorList>
            <person name="Roig F.J."/>
            <person name="Gonzalez-Candelas F."/>
            <person name="Sanjuan E."/>
            <person name="Fouz B."/>
            <person name="Feil E.J."/>
            <person name="Llorens C."/>
            <person name="Baker-Austin C."/>
            <person name="Oliver J.D."/>
            <person name="Danin-Poleg Y."/>
            <person name="Gibas C.J."/>
            <person name="Kashi Y."/>
            <person name="Gulig P.A."/>
            <person name="Morrison S.S."/>
            <person name="Amaro C."/>
        </authorList>
    </citation>
    <scope>NUCLEOTIDE SEQUENCE [LARGE SCALE GENOMIC DNA]</scope>
    <source>
        <strain evidence="2 3">CECT4608</strain>
    </source>
</reference>
<gene>
    <name evidence="2" type="ORF">CRN52_13505</name>
</gene>
<feature type="region of interest" description="Disordered" evidence="1">
    <location>
        <begin position="1"/>
        <end position="60"/>
    </location>
</feature>
<dbReference type="AlphaFoldDB" id="A0A2S3R1V0"/>
<evidence type="ECO:0000313" key="2">
    <source>
        <dbReference type="EMBL" id="POB47089.1"/>
    </source>
</evidence>
<feature type="compositionally biased region" description="Basic and acidic residues" evidence="1">
    <location>
        <begin position="39"/>
        <end position="54"/>
    </location>
</feature>